<feature type="compositionally biased region" description="Polar residues" evidence="1">
    <location>
        <begin position="930"/>
        <end position="954"/>
    </location>
</feature>
<name>A0A934VMN3_9BACT</name>
<evidence type="ECO:0000259" key="2">
    <source>
        <dbReference type="Pfam" id="PF13395"/>
    </source>
</evidence>
<keyword evidence="4" id="KW-1185">Reference proteome</keyword>
<organism evidence="3 4">
    <name type="scientific">Roseibacillus ishigakijimensis</name>
    <dbReference type="NCBI Taxonomy" id="454146"/>
    <lineage>
        <taxon>Bacteria</taxon>
        <taxon>Pseudomonadati</taxon>
        <taxon>Verrucomicrobiota</taxon>
        <taxon>Verrucomicrobiia</taxon>
        <taxon>Verrucomicrobiales</taxon>
        <taxon>Verrucomicrobiaceae</taxon>
        <taxon>Roseibacillus</taxon>
    </lineage>
</organism>
<dbReference type="AlphaFoldDB" id="A0A934VMN3"/>
<reference evidence="3" key="1">
    <citation type="submission" date="2021-01" db="EMBL/GenBank/DDBJ databases">
        <title>Modified the classification status of verrucomicrobia.</title>
        <authorList>
            <person name="Feng X."/>
        </authorList>
    </citation>
    <scope>NUCLEOTIDE SEQUENCE</scope>
    <source>
        <strain evidence="3">KCTC 12986</strain>
    </source>
</reference>
<dbReference type="GO" id="GO:0003676">
    <property type="term" value="F:nucleic acid binding"/>
    <property type="evidence" value="ECO:0007669"/>
    <property type="project" value="InterPro"/>
</dbReference>
<dbReference type="GO" id="GO:0004519">
    <property type="term" value="F:endonuclease activity"/>
    <property type="evidence" value="ECO:0007669"/>
    <property type="project" value="InterPro"/>
</dbReference>
<dbReference type="EMBL" id="JAENIO010000020">
    <property type="protein sequence ID" value="MBK1834271.1"/>
    <property type="molecule type" value="Genomic_DNA"/>
</dbReference>
<protein>
    <recommendedName>
        <fullName evidence="2">HNH nuclease domain-containing protein</fullName>
    </recommendedName>
</protein>
<dbReference type="Pfam" id="PF13395">
    <property type="entry name" value="HNH_4"/>
    <property type="match status" value="1"/>
</dbReference>
<feature type="domain" description="HNH nuclease" evidence="2">
    <location>
        <begin position="523"/>
        <end position="573"/>
    </location>
</feature>
<evidence type="ECO:0000313" key="4">
    <source>
        <dbReference type="Proteomes" id="UP000604083"/>
    </source>
</evidence>
<proteinExistence type="predicted"/>
<feature type="region of interest" description="Disordered" evidence="1">
    <location>
        <begin position="13"/>
        <end position="32"/>
    </location>
</feature>
<sequence length="1121" mass="127797">MRWYAHNRGYDGNSRWARQEDNDEDTEKEAEARKWMDEKGTSTMAHTICALLEIDPQNPARKTSSQFPYKTLNTAYPRRIVEREVAQILEKTDLLSPEAKKFILTSDKLGPGELAQLKDWDIKLPKRYHGGLLFGQLVPRFDNRIISRCPITWAEIYDRELAKGTEKKEAKRIAERDSKVPAKKSREFLEYRFARILANIRLDGKPLPKDLRNTLFDSARKRGRLTATEIGNVIESYQPGGETNLDSYFKLHPDAEDALTLDPAANEMRKACESSQATLYPFWPAIPEDTRQLLQTEWEKGRKVSLKQILALSKDDPTLTETIKKQFAKETQTAKGKKSFPDLQTYLAKKKAGPDGLTGRAAYSRKVLTKVVEEVKEGFDPTRSAKDDEDTHGNKKATDGVLYPTLEPNSRVNELLAERPLDHLTNNHLVRHRLLILERLVKELIKEFAEGKPEHVTQVVVEVARELKEMSGMTAKQKAAELTQRLKDFTSAVNYLEENAPHLPITGGLIRKCRIAMDMGWKCPFTEEPYCVNDLTNLEKEHIIPYSQQRTNALHALVLTWPQVNEMKKKRTGAQFVAQEQGKEVPGMERLSITTWKKYEAASKAHGDARKPSKQNFWPSKRFPHHDDAVRCHLRRKQLLVENFEEREQGFTEGALTQSSHLIKLALRGLKKQLPAAKSFVIPGIATSEIRKAWNLLGTLGDPSVCGREALRWMQAYDHRTREFEFDTARDHLTFEKAELIEKKSKGKTTTSLPSDAFSCPNDECEAPLTWPAPEVSKATCPDCHAILRREVKPKEDIRSLTHLHHAIDAATLAYIAHYFPLTQNGENITGKLWRAVANRNKSESDLKLLERTKLYNFCNKLDNNGNERTRAYLQDLPAEVKNQLVARLAESRVAQHIPSNRSGSRTKQTTWGVVAFDAKNSRYRLKNKSFINDSGKKNLNQDNSRNRSENFPNPNGKGELKQWLRSSKLIGPKPKSQSGKLKAISGALIIDSNYGLALEPEPMIVAFHAVQKSLEELQKKNGGQMPRILRNGMLIRLIGHKNRDGIWAVASIQETDHKIDLIKPWLVSMKETVKLENGKSKKRNRKGIHVWRERPYGQLHKPDEGKYLEILPQSYCGVPH</sequence>
<feature type="compositionally biased region" description="Basic and acidic residues" evidence="1">
    <location>
        <begin position="379"/>
        <end position="398"/>
    </location>
</feature>
<accession>A0A934VMN3</accession>
<evidence type="ECO:0000313" key="3">
    <source>
        <dbReference type="EMBL" id="MBK1834271.1"/>
    </source>
</evidence>
<dbReference type="InterPro" id="IPR003615">
    <property type="entry name" value="HNH_nuc"/>
</dbReference>
<feature type="region of interest" description="Disordered" evidence="1">
    <location>
        <begin position="928"/>
        <end position="960"/>
    </location>
</feature>
<comment type="caution">
    <text evidence="3">The sequence shown here is derived from an EMBL/GenBank/DDBJ whole genome shotgun (WGS) entry which is preliminary data.</text>
</comment>
<feature type="region of interest" description="Disordered" evidence="1">
    <location>
        <begin position="379"/>
        <end position="403"/>
    </location>
</feature>
<dbReference type="NCBIfam" id="TIGR01865">
    <property type="entry name" value="cas_Csn1"/>
    <property type="match status" value="1"/>
</dbReference>
<dbReference type="InterPro" id="IPR028629">
    <property type="entry name" value="Cas9"/>
</dbReference>
<evidence type="ECO:0000256" key="1">
    <source>
        <dbReference type="SAM" id="MobiDB-lite"/>
    </source>
</evidence>
<dbReference type="Proteomes" id="UP000604083">
    <property type="component" value="Unassembled WGS sequence"/>
</dbReference>
<gene>
    <name evidence="3" type="ORF">JIN78_09385</name>
</gene>
<dbReference type="InterPro" id="IPR036397">
    <property type="entry name" value="RNaseH_sf"/>
</dbReference>
<dbReference type="Gene3D" id="3.30.420.10">
    <property type="entry name" value="Ribonuclease H-like superfamily/Ribonuclease H"/>
    <property type="match status" value="1"/>
</dbReference>